<name>A0A6A6JTZ3_WESOR</name>
<organism evidence="2 3">
    <name type="scientific">Westerdykella ornata</name>
    <dbReference type="NCBI Taxonomy" id="318751"/>
    <lineage>
        <taxon>Eukaryota</taxon>
        <taxon>Fungi</taxon>
        <taxon>Dikarya</taxon>
        <taxon>Ascomycota</taxon>
        <taxon>Pezizomycotina</taxon>
        <taxon>Dothideomycetes</taxon>
        <taxon>Pleosporomycetidae</taxon>
        <taxon>Pleosporales</taxon>
        <taxon>Sporormiaceae</taxon>
        <taxon>Westerdykella</taxon>
    </lineage>
</organism>
<proteinExistence type="predicted"/>
<sequence>MELDGSSDESDDDWEYVEDEGRDDTEWYWDWVESKRTPPLYEPERVYESPLFHLAYEYRKFITESENLEDWPIESEDRCQIHDKPCSDGSDDCDLCLALAAVENLHLIADAWTLMGGAAADVEAEPLLDLLGLNRAWDKYRKTLGDPEEWLELSGEGRHIKAQIVHLVQQSRSPGADLDPSSWKMSDDWKKRTQNKPKPRRVRFDETTDFANDALIARDGDCYLRSSSLYCPGKNACPNEEGWEDHSWERNWVVSLAQCKVYFTPTLGRREYYLGQLCELKDASMVIQTITLRMKSAARSLPHERRVIKEAMRNCDTIHIGVRAGKGKNYLRNIKFGDIALCDYQTDRSDVVRQVRTVVLTRAHTARLGYLTPDAKDDIIPRRPVKTKKDWKELREWVEKDCALEEETLKHWRTILPLSRPHQRTNDWAEL</sequence>
<feature type="region of interest" description="Disordered" evidence="1">
    <location>
        <begin position="171"/>
        <end position="198"/>
    </location>
</feature>
<feature type="region of interest" description="Disordered" evidence="1">
    <location>
        <begin position="1"/>
        <end position="21"/>
    </location>
</feature>
<evidence type="ECO:0000256" key="1">
    <source>
        <dbReference type="SAM" id="MobiDB-lite"/>
    </source>
</evidence>
<protein>
    <submittedName>
        <fullName evidence="2">Uncharacterized protein</fullName>
    </submittedName>
</protein>
<dbReference type="Proteomes" id="UP000800097">
    <property type="component" value="Unassembled WGS sequence"/>
</dbReference>
<reference evidence="2" key="1">
    <citation type="journal article" date="2020" name="Stud. Mycol.">
        <title>101 Dothideomycetes genomes: a test case for predicting lifestyles and emergence of pathogens.</title>
        <authorList>
            <person name="Haridas S."/>
            <person name="Albert R."/>
            <person name="Binder M."/>
            <person name="Bloem J."/>
            <person name="Labutti K."/>
            <person name="Salamov A."/>
            <person name="Andreopoulos B."/>
            <person name="Baker S."/>
            <person name="Barry K."/>
            <person name="Bills G."/>
            <person name="Bluhm B."/>
            <person name="Cannon C."/>
            <person name="Castanera R."/>
            <person name="Culley D."/>
            <person name="Daum C."/>
            <person name="Ezra D."/>
            <person name="Gonzalez J."/>
            <person name="Henrissat B."/>
            <person name="Kuo A."/>
            <person name="Liang C."/>
            <person name="Lipzen A."/>
            <person name="Lutzoni F."/>
            <person name="Magnuson J."/>
            <person name="Mondo S."/>
            <person name="Nolan M."/>
            <person name="Ohm R."/>
            <person name="Pangilinan J."/>
            <person name="Park H.-J."/>
            <person name="Ramirez L."/>
            <person name="Alfaro M."/>
            <person name="Sun H."/>
            <person name="Tritt A."/>
            <person name="Yoshinaga Y."/>
            <person name="Zwiers L.-H."/>
            <person name="Turgeon B."/>
            <person name="Goodwin S."/>
            <person name="Spatafora J."/>
            <person name="Crous P."/>
            <person name="Grigoriev I."/>
        </authorList>
    </citation>
    <scope>NUCLEOTIDE SEQUENCE</scope>
    <source>
        <strain evidence="2">CBS 379.55</strain>
    </source>
</reference>
<keyword evidence="3" id="KW-1185">Reference proteome</keyword>
<evidence type="ECO:0000313" key="3">
    <source>
        <dbReference type="Proteomes" id="UP000800097"/>
    </source>
</evidence>
<accession>A0A6A6JTZ3</accession>
<dbReference type="GeneID" id="54553772"/>
<dbReference type="RefSeq" id="XP_033657590.1">
    <property type="nucleotide sequence ID" value="XM_033800597.1"/>
</dbReference>
<dbReference type="EMBL" id="ML986485">
    <property type="protein sequence ID" value="KAF2280052.1"/>
    <property type="molecule type" value="Genomic_DNA"/>
</dbReference>
<dbReference type="AlphaFoldDB" id="A0A6A6JTZ3"/>
<gene>
    <name evidence="2" type="ORF">EI97DRAFT_454980</name>
</gene>
<evidence type="ECO:0000313" key="2">
    <source>
        <dbReference type="EMBL" id="KAF2280052.1"/>
    </source>
</evidence>